<dbReference type="Proteomes" id="UP000527355">
    <property type="component" value="Unassembled WGS sequence"/>
</dbReference>
<protein>
    <submittedName>
        <fullName evidence="1">Uncharacterized protein</fullName>
    </submittedName>
</protein>
<evidence type="ECO:0000313" key="1">
    <source>
        <dbReference type="EMBL" id="KAF6308046.1"/>
    </source>
</evidence>
<proteinExistence type="predicted"/>
<name>A0A7J7U5I3_MYOMY</name>
<gene>
    <name evidence="1" type="ORF">mMyoMyo1_008838</name>
</gene>
<comment type="caution">
    <text evidence="1">The sequence shown here is derived from an EMBL/GenBank/DDBJ whole genome shotgun (WGS) entry which is preliminary data.</text>
</comment>
<keyword evidence="2" id="KW-1185">Reference proteome</keyword>
<dbReference type="AlphaFoldDB" id="A0A7J7U5I3"/>
<accession>A0A7J7U5I3</accession>
<sequence length="158" mass="17390">MTCTDHQGADALTSRLVCYWGPADQTEPSRGPSLAGQPPASLPVLIMHRWGPLAWPVPSRNLGPLRGCRRAGFSLILQARLRDPIGAQILFYKLEAQCMIFKQETAFLPPAAGTGFLLAPGTWAYLTALASSRMSSGRMSRRTSGLISILCFYYYRQK</sequence>
<evidence type="ECO:0000313" key="2">
    <source>
        <dbReference type="Proteomes" id="UP000527355"/>
    </source>
</evidence>
<reference evidence="1 2" key="1">
    <citation type="journal article" date="2020" name="Nature">
        <title>Six reference-quality genomes reveal evolution of bat adaptations.</title>
        <authorList>
            <person name="Jebb D."/>
            <person name="Huang Z."/>
            <person name="Pippel M."/>
            <person name="Hughes G.M."/>
            <person name="Lavrichenko K."/>
            <person name="Devanna P."/>
            <person name="Winkler S."/>
            <person name="Jermiin L.S."/>
            <person name="Skirmuntt E.C."/>
            <person name="Katzourakis A."/>
            <person name="Burkitt-Gray L."/>
            <person name="Ray D.A."/>
            <person name="Sullivan K.A.M."/>
            <person name="Roscito J.G."/>
            <person name="Kirilenko B.M."/>
            <person name="Davalos L.M."/>
            <person name="Corthals A.P."/>
            <person name="Power M.L."/>
            <person name="Jones G."/>
            <person name="Ransome R.D."/>
            <person name="Dechmann D.K.N."/>
            <person name="Locatelli A.G."/>
            <person name="Puechmaille S.J."/>
            <person name="Fedrigo O."/>
            <person name="Jarvis E.D."/>
            <person name="Hiller M."/>
            <person name="Vernes S.C."/>
            <person name="Myers E.W."/>
            <person name="Teeling E.C."/>
        </authorList>
    </citation>
    <scope>NUCLEOTIDE SEQUENCE [LARGE SCALE GENOMIC DNA]</scope>
    <source>
        <strain evidence="1">MMyoMyo1</strain>
        <tissue evidence="1">Flight muscle</tissue>
    </source>
</reference>
<organism evidence="1 2">
    <name type="scientific">Myotis myotis</name>
    <name type="common">Greater mouse-eared bat</name>
    <name type="synonym">Vespertilio myotis</name>
    <dbReference type="NCBI Taxonomy" id="51298"/>
    <lineage>
        <taxon>Eukaryota</taxon>
        <taxon>Metazoa</taxon>
        <taxon>Chordata</taxon>
        <taxon>Craniata</taxon>
        <taxon>Vertebrata</taxon>
        <taxon>Euteleostomi</taxon>
        <taxon>Mammalia</taxon>
        <taxon>Eutheria</taxon>
        <taxon>Laurasiatheria</taxon>
        <taxon>Chiroptera</taxon>
        <taxon>Yangochiroptera</taxon>
        <taxon>Vespertilionidae</taxon>
        <taxon>Myotis</taxon>
    </lineage>
</organism>
<dbReference type="EMBL" id="JABWUV010000014">
    <property type="protein sequence ID" value="KAF6308046.1"/>
    <property type="molecule type" value="Genomic_DNA"/>
</dbReference>